<sequence length="153" mass="17251">MNWLFSLLLLVAGSAWAGEARPMGDDPAVEARLKQLAGELRCLVCQNQTLADSNAPLAEDLRREVREMIVKDMSDREIVDFLVSRYGDFVLYRPPLKTTTMLLWVGPFVLLVGGGIALAVTLRRRQRMVENAVITDEEHRRVERLLSQGVKES</sequence>
<dbReference type="FunFam" id="1.10.8.640:FF:000001">
    <property type="entry name" value="Cytochrome c-type biogenesis protein"/>
    <property type="match status" value="1"/>
</dbReference>
<dbReference type="GO" id="GO:0046872">
    <property type="term" value="F:metal ion binding"/>
    <property type="evidence" value="ECO:0007669"/>
    <property type="project" value="UniProtKB-KW"/>
</dbReference>
<proteinExistence type="inferred from homology"/>
<dbReference type="Gene3D" id="1.10.8.640">
    <property type="entry name" value="Cytochrome C biogenesis protein"/>
    <property type="match status" value="1"/>
</dbReference>
<evidence type="ECO:0000256" key="6">
    <source>
        <dbReference type="ARBA" id="ARBA00023004"/>
    </source>
</evidence>
<keyword evidence="2 7" id="KW-0349">Heme</keyword>
<organism evidence="9 10">
    <name type="scientific">Candidatus Nitrospira inopinata</name>
    <dbReference type="NCBI Taxonomy" id="1715989"/>
    <lineage>
        <taxon>Bacteria</taxon>
        <taxon>Pseudomonadati</taxon>
        <taxon>Nitrospirota</taxon>
        <taxon>Nitrospiria</taxon>
        <taxon>Nitrospirales</taxon>
        <taxon>Nitrospiraceae</taxon>
        <taxon>Nitrospira</taxon>
    </lineage>
</organism>
<dbReference type="KEGG" id="nio:NITINOP_0068"/>
<dbReference type="InterPro" id="IPR051263">
    <property type="entry name" value="C-type_cytochrome_biogenesis"/>
</dbReference>
<evidence type="ECO:0000256" key="7">
    <source>
        <dbReference type="RuleBase" id="RU364112"/>
    </source>
</evidence>
<feature type="transmembrane region" description="Helical" evidence="7">
    <location>
        <begin position="101"/>
        <end position="122"/>
    </location>
</feature>
<evidence type="ECO:0000313" key="10">
    <source>
        <dbReference type="Proteomes" id="UP000066284"/>
    </source>
</evidence>
<dbReference type="RefSeq" id="WP_062481670.1">
    <property type="nucleotide sequence ID" value="NZ_LN885086.1"/>
</dbReference>
<keyword evidence="6 7" id="KW-0408">Iron</keyword>
<dbReference type="PANTHER" id="PTHR47870">
    <property type="entry name" value="CYTOCHROME C-TYPE BIOGENESIS PROTEIN CCMH"/>
    <property type="match status" value="1"/>
</dbReference>
<name>A0A0S4KRT5_9BACT</name>
<keyword evidence="5" id="KW-0201">Cytochrome c-type biogenesis</keyword>
<feature type="signal peptide" evidence="7">
    <location>
        <begin position="1"/>
        <end position="17"/>
    </location>
</feature>
<feature type="domain" description="CcmH/CycL/Ccl2/NrfF N-terminal" evidence="8">
    <location>
        <begin position="7"/>
        <end position="146"/>
    </location>
</feature>
<evidence type="ECO:0000313" key="9">
    <source>
        <dbReference type="EMBL" id="CUQ65044.1"/>
    </source>
</evidence>
<keyword evidence="7" id="KW-0812">Transmembrane</keyword>
<evidence type="ECO:0000256" key="1">
    <source>
        <dbReference type="ARBA" id="ARBA00010342"/>
    </source>
</evidence>
<keyword evidence="7" id="KW-1133">Transmembrane helix</keyword>
<evidence type="ECO:0000256" key="2">
    <source>
        <dbReference type="ARBA" id="ARBA00022617"/>
    </source>
</evidence>
<dbReference type="EMBL" id="LN885086">
    <property type="protein sequence ID" value="CUQ65044.1"/>
    <property type="molecule type" value="Genomic_DNA"/>
</dbReference>
<evidence type="ECO:0000259" key="8">
    <source>
        <dbReference type="Pfam" id="PF03918"/>
    </source>
</evidence>
<feature type="chain" id="PRO_5011022352" description="Cytochrome c-type biogenesis protein" evidence="7">
    <location>
        <begin position="18"/>
        <end position="153"/>
    </location>
</feature>
<dbReference type="Proteomes" id="UP000066284">
    <property type="component" value="Chromosome 1"/>
</dbReference>
<gene>
    <name evidence="9" type="primary">ccmH</name>
    <name evidence="9" type="ORF">NITINOP_0068</name>
</gene>
<dbReference type="GO" id="GO:0005886">
    <property type="term" value="C:plasma membrane"/>
    <property type="evidence" value="ECO:0007669"/>
    <property type="project" value="TreeGrafter"/>
</dbReference>
<reference evidence="10" key="1">
    <citation type="submission" date="2015-09" db="EMBL/GenBank/DDBJ databases">
        <authorList>
            <person name="Daims H."/>
        </authorList>
    </citation>
    <scope>NUCLEOTIDE SEQUENCE [LARGE SCALE GENOMIC DNA]</scope>
</reference>
<dbReference type="STRING" id="1715989.NITINOP_0068"/>
<dbReference type="InterPro" id="IPR038297">
    <property type="entry name" value="CcmH/CycL/NrfF/Ccl2_sf"/>
</dbReference>
<evidence type="ECO:0000256" key="5">
    <source>
        <dbReference type="ARBA" id="ARBA00022748"/>
    </source>
</evidence>
<keyword evidence="10" id="KW-1185">Reference proteome</keyword>
<dbReference type="Pfam" id="PF03918">
    <property type="entry name" value="CcmH"/>
    <property type="match status" value="1"/>
</dbReference>
<dbReference type="PANTHER" id="PTHR47870:SF1">
    <property type="entry name" value="CYTOCHROME C-TYPE BIOGENESIS PROTEIN CCMH"/>
    <property type="match status" value="1"/>
</dbReference>
<evidence type="ECO:0000256" key="3">
    <source>
        <dbReference type="ARBA" id="ARBA00022723"/>
    </source>
</evidence>
<dbReference type="GO" id="GO:0017004">
    <property type="term" value="P:cytochrome complex assembly"/>
    <property type="evidence" value="ECO:0007669"/>
    <property type="project" value="UniProtKB-KW"/>
</dbReference>
<protein>
    <recommendedName>
        <fullName evidence="7">Cytochrome c-type biogenesis protein</fullName>
    </recommendedName>
</protein>
<evidence type="ECO:0000256" key="4">
    <source>
        <dbReference type="ARBA" id="ARBA00022729"/>
    </source>
</evidence>
<accession>A0A0S4KRT5</accession>
<keyword evidence="3 7" id="KW-0479">Metal-binding</keyword>
<comment type="function">
    <text evidence="7">Possible subunit of a heme lyase.</text>
</comment>
<dbReference type="AlphaFoldDB" id="A0A0S4KRT5"/>
<dbReference type="InterPro" id="IPR005616">
    <property type="entry name" value="CcmH/CycL/Ccl2/NrfF_N"/>
</dbReference>
<keyword evidence="7" id="KW-0472">Membrane</keyword>
<dbReference type="CDD" id="cd16378">
    <property type="entry name" value="CcmH_N"/>
    <property type="match status" value="1"/>
</dbReference>
<comment type="similarity">
    <text evidence="1 7">Belongs to the CcmH/CycL/Ccl2/NrfF family.</text>
</comment>
<keyword evidence="4 7" id="KW-0732">Signal</keyword>
<dbReference type="OrthoDB" id="9804975at2"/>